<proteinExistence type="predicted"/>
<evidence type="ECO:0000313" key="1">
    <source>
        <dbReference type="EMBL" id="CQR71126.1"/>
    </source>
</evidence>
<reference evidence="2" key="1">
    <citation type="submission" date="2015-03" db="EMBL/GenBank/DDBJ databases">
        <authorList>
            <person name="Nijsse Bart"/>
        </authorList>
    </citation>
    <scope>NUCLEOTIDE SEQUENCE [LARGE SCALE GENOMIC DNA]</scope>
</reference>
<dbReference type="EMBL" id="CTRP01000003">
    <property type="protein sequence ID" value="CQR71126.1"/>
    <property type="molecule type" value="Genomic_DNA"/>
</dbReference>
<protein>
    <submittedName>
        <fullName evidence="1">Uncharacterized protein</fullName>
    </submittedName>
</protein>
<dbReference type="AlphaFoldDB" id="A0A0U1KUV2"/>
<accession>A0A0U1KUV2</accession>
<evidence type="ECO:0000313" key="2">
    <source>
        <dbReference type="Proteomes" id="UP000049855"/>
    </source>
</evidence>
<keyword evidence="2" id="KW-1185">Reference proteome</keyword>
<name>A0A0U1KUV2_9FIRM</name>
<organism evidence="1 2">
    <name type="scientific">Sporomusa ovata</name>
    <dbReference type="NCBI Taxonomy" id="2378"/>
    <lineage>
        <taxon>Bacteria</taxon>
        <taxon>Bacillati</taxon>
        <taxon>Bacillota</taxon>
        <taxon>Negativicutes</taxon>
        <taxon>Selenomonadales</taxon>
        <taxon>Sporomusaceae</taxon>
        <taxon>Sporomusa</taxon>
    </lineage>
</organism>
<dbReference type="Proteomes" id="UP000049855">
    <property type="component" value="Unassembled WGS sequence"/>
</dbReference>
<gene>
    <name evidence="1" type="ORF">SpAn4DRAFT_2104</name>
</gene>
<sequence length="43" mass="4685">MIGIVAGSQIPALIVPHQIQRIAKKKNPQAYVWETVVALALFA</sequence>